<dbReference type="Pfam" id="PF01478">
    <property type="entry name" value="Peptidase_A24"/>
    <property type="match status" value="1"/>
</dbReference>
<comment type="caution">
    <text evidence="3">The sequence shown here is derived from an EMBL/GenBank/DDBJ whole genome shotgun (WGS) entry which is preliminary data.</text>
</comment>
<name>A0A7W7NZH6_PSENT</name>
<dbReference type="Gene3D" id="1.20.120.1220">
    <property type="match status" value="1"/>
</dbReference>
<evidence type="ECO:0000313" key="3">
    <source>
        <dbReference type="EMBL" id="MBB4862506.1"/>
    </source>
</evidence>
<keyword evidence="1" id="KW-1133">Transmembrane helix</keyword>
<dbReference type="EMBL" id="JACHLI010000004">
    <property type="protein sequence ID" value="MBB4862506.1"/>
    <property type="molecule type" value="Genomic_DNA"/>
</dbReference>
<dbReference type="GO" id="GO:0016020">
    <property type="term" value="C:membrane"/>
    <property type="evidence" value="ECO:0007669"/>
    <property type="project" value="InterPro"/>
</dbReference>
<proteinExistence type="predicted"/>
<dbReference type="Proteomes" id="UP000566995">
    <property type="component" value="Unassembled WGS sequence"/>
</dbReference>
<keyword evidence="1" id="KW-0472">Membrane</keyword>
<protein>
    <submittedName>
        <fullName evidence="3">Prepilin peptidase CpaA</fullName>
        <ecNumber evidence="3">3.4.23.43</ecNumber>
    </submittedName>
</protein>
<gene>
    <name evidence="3" type="ORF">HNP46_001350</name>
</gene>
<keyword evidence="3" id="KW-0378">Hydrolase</keyword>
<evidence type="ECO:0000313" key="4">
    <source>
        <dbReference type="Proteomes" id="UP000566995"/>
    </source>
</evidence>
<accession>A0A7W7NZH6</accession>
<feature type="transmembrane region" description="Helical" evidence="1">
    <location>
        <begin position="94"/>
        <end position="116"/>
    </location>
</feature>
<keyword evidence="1" id="KW-0812">Transmembrane</keyword>
<feature type="transmembrane region" description="Helical" evidence="1">
    <location>
        <begin position="53"/>
        <end position="74"/>
    </location>
</feature>
<organism evidence="3 4">
    <name type="scientific">Pseudomonas nitroreducens</name>
    <dbReference type="NCBI Taxonomy" id="46680"/>
    <lineage>
        <taxon>Bacteria</taxon>
        <taxon>Pseudomonadati</taxon>
        <taxon>Pseudomonadota</taxon>
        <taxon>Gammaproteobacteria</taxon>
        <taxon>Pseudomonadales</taxon>
        <taxon>Pseudomonadaceae</taxon>
        <taxon>Pseudomonas</taxon>
    </lineage>
</organism>
<dbReference type="EC" id="3.4.23.43" evidence="3"/>
<dbReference type="InterPro" id="IPR000045">
    <property type="entry name" value="Prepilin_IV_endopep_pep"/>
</dbReference>
<feature type="transmembrane region" description="Helical" evidence="1">
    <location>
        <begin position="23"/>
        <end position="41"/>
    </location>
</feature>
<sequence>MISFCLLGWFAIGAYQDLTRLRVSNWVTLGGALAAALYLIVQGHSLSGADPALALGAFVLGLLLSVPGYGLGKLGAADVKALAALGLASDPQTLLYTLALGSFVCLALMLASKLLIDSDKLPANCNSQLAKLQPSKFKSFPFIFALFAGLLTYMSFIQ</sequence>
<feature type="domain" description="Prepilin type IV endopeptidase peptidase" evidence="2">
    <location>
        <begin position="5"/>
        <end position="109"/>
    </location>
</feature>
<dbReference type="AlphaFoldDB" id="A0A7W7NZH6"/>
<evidence type="ECO:0000256" key="1">
    <source>
        <dbReference type="SAM" id="Phobius"/>
    </source>
</evidence>
<feature type="transmembrane region" description="Helical" evidence="1">
    <location>
        <begin position="137"/>
        <end position="157"/>
    </location>
</feature>
<dbReference type="RefSeq" id="WP_184587022.1">
    <property type="nucleotide sequence ID" value="NZ_JACHLI010000004.1"/>
</dbReference>
<reference evidence="3 4" key="1">
    <citation type="submission" date="2020-08" db="EMBL/GenBank/DDBJ databases">
        <title>Functional genomics of gut bacteria from endangered species of beetles.</title>
        <authorList>
            <person name="Carlos-Shanley C."/>
        </authorList>
    </citation>
    <scope>NUCLEOTIDE SEQUENCE [LARGE SCALE GENOMIC DNA]</scope>
    <source>
        <strain evidence="3 4">S00179</strain>
    </source>
</reference>
<dbReference type="GO" id="GO:0004190">
    <property type="term" value="F:aspartic-type endopeptidase activity"/>
    <property type="evidence" value="ECO:0007669"/>
    <property type="project" value="UniProtKB-EC"/>
</dbReference>
<evidence type="ECO:0000259" key="2">
    <source>
        <dbReference type="Pfam" id="PF01478"/>
    </source>
</evidence>